<evidence type="ECO:0000259" key="1">
    <source>
        <dbReference type="Pfam" id="PF14090"/>
    </source>
</evidence>
<feature type="domain" description="Winged helix-turn-helix" evidence="1">
    <location>
        <begin position="27"/>
        <end position="86"/>
    </location>
</feature>
<dbReference type="KEGG" id="lact:D7I46_00950"/>
<evidence type="ECO:0000313" key="3">
    <source>
        <dbReference type="Proteomes" id="UP000269374"/>
    </source>
</evidence>
<accession>A0A387BBJ6</accession>
<dbReference type="OrthoDB" id="8613885at2"/>
<reference evidence="2 3" key="1">
    <citation type="submission" date="2018-09" db="EMBL/GenBank/DDBJ databases">
        <title>Genome sequencing of strain 1JSPR-7.</title>
        <authorList>
            <person name="Heo J."/>
            <person name="Kim S.-J."/>
            <person name="Kwon S.-W."/>
        </authorList>
    </citation>
    <scope>NUCLEOTIDE SEQUENCE [LARGE SCALE GENOMIC DNA]</scope>
    <source>
        <strain evidence="2 3">1JSPR-7</strain>
    </source>
</reference>
<evidence type="ECO:0000313" key="2">
    <source>
        <dbReference type="EMBL" id="AYF99777.1"/>
    </source>
</evidence>
<sequence length="108" mass="12798">MVLYVVQTLDNKIIHRRREIMKQYKIDKILNHLKEQKTITSLEAFQLYNITRLSAIIYVLRHTHHLYITNDDFKAKDGTHFARYHLHEGESAPDVTVAKGQMSIKDFM</sequence>
<protein>
    <recommendedName>
        <fullName evidence="1">Winged helix-turn-helix domain-containing protein</fullName>
    </recommendedName>
</protein>
<dbReference type="InterPro" id="IPR055245">
    <property type="entry name" value="HTH_proteobacteria"/>
</dbReference>
<dbReference type="EMBL" id="CP032627">
    <property type="protein sequence ID" value="AYF99777.1"/>
    <property type="molecule type" value="Genomic_DNA"/>
</dbReference>
<keyword evidence="3" id="KW-1185">Reference proteome</keyword>
<proteinExistence type="predicted"/>
<gene>
    <name evidence="2" type="ORF">D7I46_00950</name>
</gene>
<dbReference type="Proteomes" id="UP000269374">
    <property type="component" value="Chromosome"/>
</dbReference>
<name>A0A387BBJ6_9LACT</name>
<dbReference type="AlphaFoldDB" id="A0A387BBJ6"/>
<organism evidence="2 3">
    <name type="scientific">Lactococcus allomyrinae</name>
    <dbReference type="NCBI Taxonomy" id="2419773"/>
    <lineage>
        <taxon>Bacteria</taxon>
        <taxon>Bacillati</taxon>
        <taxon>Bacillota</taxon>
        <taxon>Bacilli</taxon>
        <taxon>Lactobacillales</taxon>
        <taxon>Streptococcaceae</taxon>
        <taxon>Lactococcus</taxon>
    </lineage>
</organism>
<dbReference type="Pfam" id="PF14090">
    <property type="entry name" value="HTH_39"/>
    <property type="match status" value="1"/>
</dbReference>